<sequence length="189" mass="21351">MPMGYAEAKWVCEAILDETLHGFPDLIRPLVTRRGQIAGSSRSGYWNTVEHLPFFIKSAQSLRARPDLDGVMQWMPPLKDMNRVLAHALGIPESTSFIPLKDWVRRIRASPLESETENPGARPGIPDWLESNFERMACGGLILDTERAQEHSGTMARDVGPVSAEVVSRFLDYWRKVMLQITPSTPRHN</sequence>
<protein>
    <recommendedName>
        <fullName evidence="3">Thioester reductase (TE) domain-containing protein</fullName>
    </recommendedName>
</protein>
<reference evidence="1 2" key="1">
    <citation type="submission" date="2019-03" db="EMBL/GenBank/DDBJ databases">
        <title>The genome sequence of a newly discovered highly antifungal drug resistant Aspergillus species, Aspergillus tanneri NIH 1004.</title>
        <authorList>
            <person name="Mounaud S."/>
            <person name="Singh I."/>
            <person name="Joardar V."/>
            <person name="Pakala S."/>
            <person name="Pakala S."/>
            <person name="Venepally P."/>
            <person name="Hoover J."/>
            <person name="Nierman W."/>
            <person name="Chung J."/>
            <person name="Losada L."/>
        </authorList>
    </citation>
    <scope>NUCLEOTIDE SEQUENCE [LARGE SCALE GENOMIC DNA]</scope>
    <source>
        <strain evidence="1 2">NIH1004</strain>
    </source>
</reference>
<comment type="caution">
    <text evidence="1">The sequence shown here is derived from an EMBL/GenBank/DDBJ whole genome shotgun (WGS) entry which is preliminary data.</text>
</comment>
<dbReference type="EMBL" id="SOSA01000047">
    <property type="protein sequence ID" value="THC98323.1"/>
    <property type="molecule type" value="Genomic_DNA"/>
</dbReference>
<evidence type="ECO:0000313" key="1">
    <source>
        <dbReference type="EMBL" id="THC98323.1"/>
    </source>
</evidence>
<gene>
    <name evidence="1" type="ORF">EYZ11_002184</name>
</gene>
<accession>A0A4S3JRC0</accession>
<dbReference type="Gene3D" id="3.40.50.720">
    <property type="entry name" value="NAD(P)-binding Rossmann-like Domain"/>
    <property type="match status" value="1"/>
</dbReference>
<proteinExistence type="predicted"/>
<dbReference type="AlphaFoldDB" id="A0A4S3JRC0"/>
<keyword evidence="2" id="KW-1185">Reference proteome</keyword>
<dbReference type="STRING" id="1220188.A0A4S3JRC0"/>
<dbReference type="Proteomes" id="UP000308092">
    <property type="component" value="Unassembled WGS sequence"/>
</dbReference>
<evidence type="ECO:0008006" key="3">
    <source>
        <dbReference type="Google" id="ProtNLM"/>
    </source>
</evidence>
<organism evidence="1 2">
    <name type="scientific">Aspergillus tanneri</name>
    <dbReference type="NCBI Taxonomy" id="1220188"/>
    <lineage>
        <taxon>Eukaryota</taxon>
        <taxon>Fungi</taxon>
        <taxon>Dikarya</taxon>
        <taxon>Ascomycota</taxon>
        <taxon>Pezizomycotina</taxon>
        <taxon>Eurotiomycetes</taxon>
        <taxon>Eurotiomycetidae</taxon>
        <taxon>Eurotiales</taxon>
        <taxon>Aspergillaceae</taxon>
        <taxon>Aspergillus</taxon>
        <taxon>Aspergillus subgen. Circumdati</taxon>
    </lineage>
</organism>
<name>A0A4S3JRC0_9EURO</name>
<evidence type="ECO:0000313" key="2">
    <source>
        <dbReference type="Proteomes" id="UP000308092"/>
    </source>
</evidence>
<dbReference type="VEuPathDB" id="FungiDB:EYZ11_002184"/>